<protein>
    <submittedName>
        <fullName evidence="1">Uncharacterized protein</fullName>
    </submittedName>
</protein>
<reference evidence="1" key="2">
    <citation type="submission" date="2019-09" db="EMBL/GenBank/DDBJ databases">
        <authorList>
            <consortium name="NCBI Pathogen Detection Project"/>
        </authorList>
    </citation>
    <scope>NUCLEOTIDE SEQUENCE</scope>
    <source>
        <strain evidence="1">AUSMDU00005748</strain>
    </source>
</reference>
<gene>
    <name evidence="1" type="ORF">F6W21_00865</name>
</gene>
<dbReference type="EMBL" id="DACXIC010000001">
    <property type="protein sequence ID" value="HAU4354886.1"/>
    <property type="molecule type" value="Genomic_DNA"/>
</dbReference>
<sequence length="100" mass="11684">MKTAITPEKRHYSVMVFYMLNKIADCAENVVRNFALRDHFPEAMLRICPGCQTCRTHESVARARRVKRRPRDEATQRHQARHISRRRCCASVRATGLCQL</sequence>
<organism evidence="1 2">
    <name type="scientific">Klebsiella oxytoca</name>
    <dbReference type="NCBI Taxonomy" id="571"/>
    <lineage>
        <taxon>Bacteria</taxon>
        <taxon>Pseudomonadati</taxon>
        <taxon>Pseudomonadota</taxon>
        <taxon>Gammaproteobacteria</taxon>
        <taxon>Enterobacterales</taxon>
        <taxon>Enterobacteriaceae</taxon>
        <taxon>Klebsiella/Raoultella group</taxon>
        <taxon>Klebsiella</taxon>
    </lineage>
</organism>
<evidence type="ECO:0000313" key="1">
    <source>
        <dbReference type="EMBL" id="HAU4354886.1"/>
    </source>
</evidence>
<name>A0AAD3YMD4_KLEOX</name>
<proteinExistence type="predicted"/>
<reference evidence="1" key="1">
    <citation type="journal article" date="2018" name="Genome Biol.">
        <title>SKESA: strategic k-mer extension for scrupulous assemblies.</title>
        <authorList>
            <person name="Souvorov A."/>
            <person name="Agarwala R."/>
            <person name="Lipman D.J."/>
        </authorList>
    </citation>
    <scope>NUCLEOTIDE SEQUENCE</scope>
    <source>
        <strain evidence="1">AUSMDU00005748</strain>
    </source>
</reference>
<dbReference type="AlphaFoldDB" id="A0AAD3YMD4"/>
<accession>A0AAD3YMD4</accession>
<comment type="caution">
    <text evidence="1">The sequence shown here is derived from an EMBL/GenBank/DDBJ whole genome shotgun (WGS) entry which is preliminary data.</text>
</comment>
<dbReference type="Proteomes" id="UP000868497">
    <property type="component" value="Unassembled WGS sequence"/>
</dbReference>
<evidence type="ECO:0000313" key="2">
    <source>
        <dbReference type="Proteomes" id="UP000868497"/>
    </source>
</evidence>